<sequence length="400" mass="45995">MHVSWLLLSLLLYNCLPAESQADTSDTLMDGVLPSTIAQGSNNAADADSAGLMPERGGVQDPSSLALQSLENSTLEVSQRETLQLLPEEHTTSINTLTRLYVLRSSQLDADALNTELKLLLTGQFINIFSLFKTNIKALYEPEINAILEWLVSEAALYSTGSTYALELQNLKYRDEFQHTGQHELSLFNAPVPKGRRLIHALLRIGGPWIHARLTRYLTTHGWSDGSEGEMKYRIWRLVQRLELLYKIISLGNFIAFLYNGRYRSFLDRLLGMRIVYSQQTMSRMISFEFMNRQLVWSAFTEFFLSIIPFVNMNFLKRMVYRHFKQRQQLDLPAHLCAICHIKNRPSATLHIPYETNCKHTYCYYCIKTELMIDSAFPCPRCGEKVRDISRYIDPVSSLR</sequence>
<evidence type="ECO:0000256" key="14">
    <source>
        <dbReference type="ARBA" id="ARBA00023140"/>
    </source>
</evidence>
<keyword evidence="9" id="KW-0833">Ubl conjugation pathway</keyword>
<evidence type="ECO:0000256" key="19">
    <source>
        <dbReference type="SAM" id="Phobius"/>
    </source>
</evidence>
<keyword evidence="6 19" id="KW-0812">Transmembrane</keyword>
<keyword evidence="7" id="KW-0479">Metal-binding</keyword>
<keyword evidence="11" id="KW-0653">Protein transport</keyword>
<dbReference type="InterPro" id="IPR025654">
    <property type="entry name" value="PEX2/10"/>
</dbReference>
<evidence type="ECO:0000313" key="23">
    <source>
        <dbReference type="Proteomes" id="UP001648503"/>
    </source>
</evidence>
<evidence type="ECO:0000256" key="20">
    <source>
        <dbReference type="SAM" id="SignalP"/>
    </source>
</evidence>
<evidence type="ECO:0000256" key="1">
    <source>
        <dbReference type="ARBA" id="ARBA00004585"/>
    </source>
</evidence>
<keyword evidence="4" id="KW-0813">Transport</keyword>
<dbReference type="PANTHER" id="PTHR48178:SF1">
    <property type="entry name" value="PEROXISOME BIOGENESIS FACTOR 2"/>
    <property type="match status" value="1"/>
</dbReference>
<dbReference type="InterPro" id="IPR001841">
    <property type="entry name" value="Znf_RING"/>
</dbReference>
<evidence type="ECO:0000256" key="2">
    <source>
        <dbReference type="ARBA" id="ARBA00004906"/>
    </source>
</evidence>
<comment type="pathway">
    <text evidence="2">Protein modification; protein ubiquitination.</text>
</comment>
<dbReference type="Gene3D" id="3.30.40.10">
    <property type="entry name" value="Zinc/RING finger domain, C3HC4 (zinc finger)"/>
    <property type="match status" value="1"/>
</dbReference>
<evidence type="ECO:0000313" key="22">
    <source>
        <dbReference type="EMBL" id="KAH6590216.1"/>
    </source>
</evidence>
<evidence type="ECO:0000256" key="6">
    <source>
        <dbReference type="ARBA" id="ARBA00022692"/>
    </source>
</evidence>
<evidence type="ECO:0000256" key="8">
    <source>
        <dbReference type="ARBA" id="ARBA00022771"/>
    </source>
</evidence>
<evidence type="ECO:0000256" key="3">
    <source>
        <dbReference type="ARBA" id="ARBA00008704"/>
    </source>
</evidence>
<keyword evidence="13 19" id="KW-0472">Membrane</keyword>
<comment type="caution">
    <text evidence="22">The sequence shown here is derived from an EMBL/GenBank/DDBJ whole genome shotgun (WGS) entry which is preliminary data.</text>
</comment>
<reference evidence="22 23" key="1">
    <citation type="submission" date="2021-02" db="EMBL/GenBank/DDBJ databases">
        <title>Variation within the Batrachochytrium salamandrivorans European outbreak.</title>
        <authorList>
            <person name="Kelly M."/>
            <person name="Pasmans F."/>
            <person name="Shea T.P."/>
            <person name="Munoz J.F."/>
            <person name="Carranza S."/>
            <person name="Cuomo C.A."/>
            <person name="Martel A."/>
        </authorList>
    </citation>
    <scope>NUCLEOTIDE SEQUENCE [LARGE SCALE GENOMIC DNA]</scope>
    <source>
        <strain evidence="22 23">AMFP18/2</strain>
    </source>
</reference>
<evidence type="ECO:0000256" key="5">
    <source>
        <dbReference type="ARBA" id="ARBA00022679"/>
    </source>
</evidence>
<evidence type="ECO:0000256" key="7">
    <source>
        <dbReference type="ARBA" id="ARBA00022723"/>
    </source>
</evidence>
<proteinExistence type="inferred from homology"/>
<keyword evidence="23" id="KW-1185">Reference proteome</keyword>
<dbReference type="InterPro" id="IPR017907">
    <property type="entry name" value="Znf_RING_CS"/>
</dbReference>
<organism evidence="22 23">
    <name type="scientific">Batrachochytrium salamandrivorans</name>
    <dbReference type="NCBI Taxonomy" id="1357716"/>
    <lineage>
        <taxon>Eukaryota</taxon>
        <taxon>Fungi</taxon>
        <taxon>Fungi incertae sedis</taxon>
        <taxon>Chytridiomycota</taxon>
        <taxon>Chytridiomycota incertae sedis</taxon>
        <taxon>Chytridiomycetes</taxon>
        <taxon>Rhizophydiales</taxon>
        <taxon>Rhizophydiales incertae sedis</taxon>
        <taxon>Batrachochytrium</taxon>
    </lineage>
</organism>
<evidence type="ECO:0000256" key="17">
    <source>
        <dbReference type="ARBA" id="ARBA00034523"/>
    </source>
</evidence>
<dbReference type="EMBL" id="JAFCIX010000435">
    <property type="protein sequence ID" value="KAH6590216.1"/>
    <property type="molecule type" value="Genomic_DNA"/>
</dbReference>
<comment type="catalytic activity">
    <reaction evidence="16">
        <text>[E2 ubiquitin-conjugating enzyme]-S-ubiquitinyl-L-cysteine + [acceptor protein]-L-cysteine = [E2 ubiquitin-conjugating enzyme]-L-cysteine + [acceptor protein]-S-ubiquitinyl-L-cysteine.</text>
        <dbReference type="EC" id="2.3.2.36"/>
    </reaction>
</comment>
<evidence type="ECO:0000256" key="4">
    <source>
        <dbReference type="ARBA" id="ARBA00022448"/>
    </source>
</evidence>
<gene>
    <name evidence="22" type="ORF">BASA50_009478</name>
</gene>
<feature type="signal peptide" evidence="20">
    <location>
        <begin position="1"/>
        <end position="22"/>
    </location>
</feature>
<dbReference type="PROSITE" id="PS00518">
    <property type="entry name" value="ZF_RING_1"/>
    <property type="match status" value="1"/>
</dbReference>
<evidence type="ECO:0000256" key="11">
    <source>
        <dbReference type="ARBA" id="ARBA00022927"/>
    </source>
</evidence>
<dbReference type="InterPro" id="IPR006845">
    <property type="entry name" value="Pex_N"/>
</dbReference>
<feature type="domain" description="RING-type" evidence="21">
    <location>
        <begin position="337"/>
        <end position="382"/>
    </location>
</feature>
<evidence type="ECO:0000256" key="18">
    <source>
        <dbReference type="PROSITE-ProRule" id="PRU00175"/>
    </source>
</evidence>
<dbReference type="CDD" id="cd16526">
    <property type="entry name" value="RING-HC_PEX2"/>
    <property type="match status" value="1"/>
</dbReference>
<protein>
    <recommendedName>
        <fullName evidence="17">RING-type E3 ubiquitin transferase (cysteine targeting)</fullName>
        <ecNumber evidence="17">2.3.2.36</ecNumber>
    </recommendedName>
    <alternativeName>
        <fullName evidence="15">Peroxin-2</fullName>
    </alternativeName>
</protein>
<keyword evidence="20" id="KW-0732">Signal</keyword>
<evidence type="ECO:0000256" key="12">
    <source>
        <dbReference type="ARBA" id="ARBA00022989"/>
    </source>
</evidence>
<evidence type="ECO:0000256" key="9">
    <source>
        <dbReference type="ARBA" id="ARBA00022786"/>
    </source>
</evidence>
<feature type="chain" id="PRO_5045749676" description="RING-type E3 ubiquitin transferase (cysteine targeting)" evidence="20">
    <location>
        <begin position="23"/>
        <end position="400"/>
    </location>
</feature>
<keyword evidence="5" id="KW-0808">Transferase</keyword>
<keyword evidence="10" id="KW-0862">Zinc</keyword>
<keyword evidence="8 18" id="KW-0863">Zinc-finger</keyword>
<dbReference type="SMART" id="SM00184">
    <property type="entry name" value="RING"/>
    <property type="match status" value="1"/>
</dbReference>
<evidence type="ECO:0000256" key="13">
    <source>
        <dbReference type="ARBA" id="ARBA00023136"/>
    </source>
</evidence>
<dbReference type="EC" id="2.3.2.36" evidence="17"/>
<comment type="subcellular location">
    <subcellularLocation>
        <location evidence="1">Peroxisome membrane</location>
        <topology evidence="1">Multi-pass membrane protein</topology>
    </subcellularLocation>
</comment>
<dbReference type="Proteomes" id="UP001648503">
    <property type="component" value="Unassembled WGS sequence"/>
</dbReference>
<dbReference type="PROSITE" id="PS50089">
    <property type="entry name" value="ZF_RING_2"/>
    <property type="match status" value="1"/>
</dbReference>
<accession>A0ABQ8F126</accession>
<evidence type="ECO:0000259" key="21">
    <source>
        <dbReference type="PROSITE" id="PS50089"/>
    </source>
</evidence>
<dbReference type="Pfam" id="PF04757">
    <property type="entry name" value="Pex2_Pex12"/>
    <property type="match status" value="1"/>
</dbReference>
<feature type="transmembrane region" description="Helical" evidence="19">
    <location>
        <begin position="295"/>
        <end position="316"/>
    </location>
</feature>
<dbReference type="PANTHER" id="PTHR48178">
    <property type="entry name" value="PEROXISOME BIOGENESIS FACTOR 2"/>
    <property type="match status" value="1"/>
</dbReference>
<dbReference type="InterPro" id="IPR013083">
    <property type="entry name" value="Znf_RING/FYVE/PHD"/>
</dbReference>
<name>A0ABQ8F126_9FUNG</name>
<dbReference type="SUPFAM" id="SSF57850">
    <property type="entry name" value="RING/U-box"/>
    <property type="match status" value="1"/>
</dbReference>
<keyword evidence="14" id="KW-0576">Peroxisome</keyword>
<keyword evidence="12 19" id="KW-1133">Transmembrane helix</keyword>
<evidence type="ECO:0000256" key="16">
    <source>
        <dbReference type="ARBA" id="ARBA00034438"/>
    </source>
</evidence>
<dbReference type="InterPro" id="IPR045859">
    <property type="entry name" value="RING-HC_PEX2"/>
</dbReference>
<comment type="similarity">
    <text evidence="3">Belongs to the pex2/pex10/pex12 family.</text>
</comment>
<evidence type="ECO:0000256" key="10">
    <source>
        <dbReference type="ARBA" id="ARBA00022833"/>
    </source>
</evidence>
<evidence type="ECO:0000256" key="15">
    <source>
        <dbReference type="ARBA" id="ARBA00032511"/>
    </source>
</evidence>